<sequence>MDKNSEDKKGMVVMDIDGVINSFSNRKFYLSFVYKSIKNLAKVHGRRKLLASLPEARKAGGPNGLFCFIRNYCGDEKTFNAYNRKLVNDLNFDLISPDPSLRAFMKRLNKHGDIIVRSDGLSAVADAVWQRVMENKPSAEIKKELLSQGKLPSHSEAQFEGKKISFSGIDDNNMRLKTDMESWKDFAKRYNFDIQKSVLIDDSRSNVKIGKALGMTTVRVSKLDSFLQGTPLKNLMARSLSDILGTRMSETLKHCQIAYGQKVDIKTLFRTLLEKTSGFGYNNIFKHKKDMER</sequence>
<dbReference type="InterPro" id="IPR023214">
    <property type="entry name" value="HAD_sf"/>
</dbReference>
<dbReference type="EMBL" id="MN990729">
    <property type="protein sequence ID" value="QJR98240.1"/>
    <property type="molecule type" value="Genomic_DNA"/>
</dbReference>
<name>A0A6M4NND5_9PROT</name>
<gene>
    <name evidence="1" type="ORF">PlAlph_2450</name>
</gene>
<reference evidence="1" key="1">
    <citation type="submission" date="2020-01" db="EMBL/GenBank/DDBJ databases">
        <title>Gastrointestinal microbiota of LL stock colony Peromyscus leucopus.</title>
        <authorList>
            <person name="Milovic A."/>
            <person name="Bassam K."/>
            <person name="Keay E."/>
            <person name="Barbour A.G."/>
        </authorList>
    </citation>
    <scope>NUCLEOTIDE SEQUENCE</scope>
    <source>
        <strain evidence="1">LL90</strain>
    </source>
</reference>
<dbReference type="SUPFAM" id="SSF56784">
    <property type="entry name" value="HAD-like"/>
    <property type="match status" value="1"/>
</dbReference>
<dbReference type="Gene3D" id="3.40.50.1000">
    <property type="entry name" value="HAD superfamily/HAD-like"/>
    <property type="match status" value="1"/>
</dbReference>
<dbReference type="AlphaFoldDB" id="A0A6M4NND5"/>
<proteinExistence type="predicted"/>
<evidence type="ECO:0000313" key="1">
    <source>
        <dbReference type="EMBL" id="QJR98240.1"/>
    </source>
</evidence>
<accession>A0A6M4NND5</accession>
<organism evidence="1">
    <name type="scientific">uncultured Alphaproteobacteria bacterium</name>
    <dbReference type="NCBI Taxonomy" id="91750"/>
    <lineage>
        <taxon>Bacteria</taxon>
        <taxon>Pseudomonadati</taxon>
        <taxon>Pseudomonadota</taxon>
        <taxon>Alphaproteobacteria</taxon>
        <taxon>environmental samples</taxon>
    </lineage>
</organism>
<protein>
    <submittedName>
        <fullName evidence="1">Uncharacterized protein</fullName>
    </submittedName>
</protein>
<dbReference type="InterPro" id="IPR036412">
    <property type="entry name" value="HAD-like_sf"/>
</dbReference>